<proteinExistence type="predicted"/>
<organism evidence="1 2">
    <name type="scientific">Podospora fimiseda</name>
    <dbReference type="NCBI Taxonomy" id="252190"/>
    <lineage>
        <taxon>Eukaryota</taxon>
        <taxon>Fungi</taxon>
        <taxon>Dikarya</taxon>
        <taxon>Ascomycota</taxon>
        <taxon>Pezizomycotina</taxon>
        <taxon>Sordariomycetes</taxon>
        <taxon>Sordariomycetidae</taxon>
        <taxon>Sordariales</taxon>
        <taxon>Podosporaceae</taxon>
        <taxon>Podospora</taxon>
    </lineage>
</organism>
<evidence type="ECO:0000313" key="2">
    <source>
        <dbReference type="Proteomes" id="UP001301958"/>
    </source>
</evidence>
<dbReference type="AlphaFoldDB" id="A0AAN7BGE3"/>
<sequence length="355" mass="39978">MFWDCQCSVWDSECLSAKSDTSSLESFAEMATRVTTNAIPDFPLYLELVCLYNNRDLTYTDDRLRATTAVLKHFCRNYPGGMISGLPRLFLDPERRGHESSNLPSWAWCGLKCTVDPSLIPGLEEYPVRYGDSYRIRNLVQWSVISEDGTQEEAIEEPRMLDAHKALADKQHYDTVTCLKNGWIRSEKGTGCEDAAWKRYRDTGNWDLNLASLDRIFFHPLDPAKRHFRHPFPIGKIPAKPIGQNLWPHLACTTTSATFRVNAIYTPTWHDGLLTPCAVMKTSVFDLPMMAKESTDDDICRVASLVTSSGDFAGLVRLMAKETNINIQESIELLDISTGSASASKVFDQCDDSIL</sequence>
<reference evidence="1" key="1">
    <citation type="journal article" date="2023" name="Mol. Phylogenet. Evol.">
        <title>Genome-scale phylogeny and comparative genomics of the fungal order Sordariales.</title>
        <authorList>
            <person name="Hensen N."/>
            <person name="Bonometti L."/>
            <person name="Westerberg I."/>
            <person name="Brannstrom I.O."/>
            <person name="Guillou S."/>
            <person name="Cros-Aarteil S."/>
            <person name="Calhoun S."/>
            <person name="Haridas S."/>
            <person name="Kuo A."/>
            <person name="Mondo S."/>
            <person name="Pangilinan J."/>
            <person name="Riley R."/>
            <person name="LaButti K."/>
            <person name="Andreopoulos B."/>
            <person name="Lipzen A."/>
            <person name="Chen C."/>
            <person name="Yan M."/>
            <person name="Daum C."/>
            <person name="Ng V."/>
            <person name="Clum A."/>
            <person name="Steindorff A."/>
            <person name="Ohm R.A."/>
            <person name="Martin F."/>
            <person name="Silar P."/>
            <person name="Natvig D.O."/>
            <person name="Lalanne C."/>
            <person name="Gautier V."/>
            <person name="Ament-Velasquez S.L."/>
            <person name="Kruys A."/>
            <person name="Hutchinson M.I."/>
            <person name="Powell A.J."/>
            <person name="Barry K."/>
            <person name="Miller A.N."/>
            <person name="Grigoriev I.V."/>
            <person name="Debuchy R."/>
            <person name="Gladieux P."/>
            <person name="Hiltunen Thoren M."/>
            <person name="Johannesson H."/>
        </authorList>
    </citation>
    <scope>NUCLEOTIDE SEQUENCE</scope>
    <source>
        <strain evidence="1">CBS 990.96</strain>
    </source>
</reference>
<accession>A0AAN7BGE3</accession>
<protein>
    <submittedName>
        <fullName evidence="1">Uncharacterized protein</fullName>
    </submittedName>
</protein>
<evidence type="ECO:0000313" key="1">
    <source>
        <dbReference type="EMBL" id="KAK4220885.1"/>
    </source>
</evidence>
<reference evidence="1" key="2">
    <citation type="submission" date="2023-05" db="EMBL/GenBank/DDBJ databases">
        <authorList>
            <consortium name="Lawrence Berkeley National Laboratory"/>
            <person name="Steindorff A."/>
            <person name="Hensen N."/>
            <person name="Bonometti L."/>
            <person name="Westerberg I."/>
            <person name="Brannstrom I.O."/>
            <person name="Guillou S."/>
            <person name="Cros-Aarteil S."/>
            <person name="Calhoun S."/>
            <person name="Haridas S."/>
            <person name="Kuo A."/>
            <person name="Mondo S."/>
            <person name="Pangilinan J."/>
            <person name="Riley R."/>
            <person name="Labutti K."/>
            <person name="Andreopoulos B."/>
            <person name="Lipzen A."/>
            <person name="Chen C."/>
            <person name="Yanf M."/>
            <person name="Daum C."/>
            <person name="Ng V."/>
            <person name="Clum A."/>
            <person name="Ohm R."/>
            <person name="Martin F."/>
            <person name="Silar P."/>
            <person name="Natvig D."/>
            <person name="Lalanne C."/>
            <person name="Gautier V."/>
            <person name="Ament-Velasquez S.L."/>
            <person name="Kruys A."/>
            <person name="Hutchinson M.I."/>
            <person name="Powell A.J."/>
            <person name="Barry K."/>
            <person name="Miller A.N."/>
            <person name="Grigoriev I.V."/>
            <person name="Debuchy R."/>
            <person name="Gladieux P."/>
            <person name="Thoren M.H."/>
            <person name="Johannesson H."/>
        </authorList>
    </citation>
    <scope>NUCLEOTIDE SEQUENCE</scope>
    <source>
        <strain evidence="1">CBS 990.96</strain>
    </source>
</reference>
<dbReference type="EMBL" id="MU865621">
    <property type="protein sequence ID" value="KAK4220885.1"/>
    <property type="molecule type" value="Genomic_DNA"/>
</dbReference>
<keyword evidence="2" id="KW-1185">Reference proteome</keyword>
<dbReference type="Proteomes" id="UP001301958">
    <property type="component" value="Unassembled WGS sequence"/>
</dbReference>
<gene>
    <name evidence="1" type="ORF">QBC38DRAFT_505372</name>
</gene>
<name>A0AAN7BGE3_9PEZI</name>
<comment type="caution">
    <text evidence="1">The sequence shown here is derived from an EMBL/GenBank/DDBJ whole genome shotgun (WGS) entry which is preliminary data.</text>
</comment>